<dbReference type="EMBL" id="NBNE01006814">
    <property type="protein sequence ID" value="OWZ01482.1"/>
    <property type="molecule type" value="Genomic_DNA"/>
</dbReference>
<name>A0A225V858_9STRA</name>
<dbReference type="OrthoDB" id="128223at2759"/>
<accession>A0A225V858</accession>
<evidence type="ECO:0000313" key="2">
    <source>
        <dbReference type="EMBL" id="OWZ01482.1"/>
    </source>
</evidence>
<comment type="caution">
    <text evidence="2">The sequence shown here is derived from an EMBL/GenBank/DDBJ whole genome shotgun (WGS) entry which is preliminary data.</text>
</comment>
<reference evidence="3" key="1">
    <citation type="submission" date="2017-03" db="EMBL/GenBank/DDBJ databases">
        <title>Phytopthora megakarya and P. palmivora, two closely related causual agents of cacao black pod achieved similar genome size and gene model numbers by different mechanisms.</title>
        <authorList>
            <person name="Ali S."/>
            <person name="Shao J."/>
            <person name="Larry D.J."/>
            <person name="Kronmiller B."/>
            <person name="Shen D."/>
            <person name="Strem M.D."/>
            <person name="Melnick R.L."/>
            <person name="Guiltinan M.J."/>
            <person name="Tyler B.M."/>
            <person name="Meinhardt L.W."/>
            <person name="Bailey B.A."/>
        </authorList>
    </citation>
    <scope>NUCLEOTIDE SEQUENCE [LARGE SCALE GENOMIC DNA]</scope>
    <source>
        <strain evidence="3">zdho120</strain>
    </source>
</reference>
<protein>
    <recommendedName>
        <fullName evidence="4">Bzip transcription factor</fullName>
    </recommendedName>
</protein>
<evidence type="ECO:0000256" key="1">
    <source>
        <dbReference type="SAM" id="MobiDB-lite"/>
    </source>
</evidence>
<evidence type="ECO:0008006" key="4">
    <source>
        <dbReference type="Google" id="ProtNLM"/>
    </source>
</evidence>
<evidence type="ECO:0000313" key="3">
    <source>
        <dbReference type="Proteomes" id="UP000198211"/>
    </source>
</evidence>
<dbReference type="AlphaFoldDB" id="A0A225V858"/>
<keyword evidence="3" id="KW-1185">Reference proteome</keyword>
<organism evidence="2 3">
    <name type="scientific">Phytophthora megakarya</name>
    <dbReference type="NCBI Taxonomy" id="4795"/>
    <lineage>
        <taxon>Eukaryota</taxon>
        <taxon>Sar</taxon>
        <taxon>Stramenopiles</taxon>
        <taxon>Oomycota</taxon>
        <taxon>Peronosporomycetes</taxon>
        <taxon>Peronosporales</taxon>
        <taxon>Peronosporaceae</taxon>
        <taxon>Phytophthora</taxon>
    </lineage>
</organism>
<proteinExistence type="predicted"/>
<feature type="region of interest" description="Disordered" evidence="1">
    <location>
        <begin position="1"/>
        <end position="42"/>
    </location>
</feature>
<gene>
    <name evidence="2" type="ORF">PHMEG_00027117</name>
</gene>
<sequence>MQSSRRVSANAHDGRTTSLLSTRGSSKKKSHERKQGNVTGSRWHQETFAEIAELIHLGDKIKQEQRRKVQHRYRNKQINLKLTLENETRNLRNETQALQEQVLNKAIEIAVQPLKDVGSVAVRYFNIFQRCLRLQSRSNISAAQFDSLLNFVRATTAPDMLSSAGYGPEALIKSLSVLQKFDDVNMVLEEIDKVSANVVVATTKTSVTITEQTLMEVFPQLLSASANGILTYSLVEKLCGQQIILVGSTRFVWDPESDRVASIIFESDMLTPMIDLLGNLEDVSRVFEHALLTPISTG</sequence>
<dbReference type="Proteomes" id="UP000198211">
    <property type="component" value="Unassembled WGS sequence"/>
</dbReference>